<evidence type="ECO:0000256" key="1">
    <source>
        <dbReference type="ARBA" id="ARBA00004123"/>
    </source>
</evidence>
<reference evidence="5" key="3">
    <citation type="submission" date="2025-09" db="UniProtKB">
        <authorList>
            <consortium name="Ensembl"/>
        </authorList>
    </citation>
    <scope>IDENTIFICATION</scope>
</reference>
<dbReference type="InParanoid" id="A0A4W6CT62"/>
<dbReference type="SUPFAM" id="SSF53098">
    <property type="entry name" value="Ribonuclease H-like"/>
    <property type="match status" value="1"/>
</dbReference>
<dbReference type="GeneTree" id="ENSGT00940000163772"/>
<keyword evidence="2" id="KW-0732">Signal</keyword>
<dbReference type="InterPro" id="IPR023780">
    <property type="entry name" value="Chromo_domain"/>
</dbReference>
<protein>
    <recommendedName>
        <fullName evidence="7">Integrase catalytic domain-containing protein</fullName>
    </recommendedName>
</protein>
<dbReference type="InterPro" id="IPR056924">
    <property type="entry name" value="SH3_Tf2-1"/>
</dbReference>
<dbReference type="SMART" id="SM00298">
    <property type="entry name" value="CHROMO"/>
    <property type="match status" value="1"/>
</dbReference>
<evidence type="ECO:0000313" key="5">
    <source>
        <dbReference type="Ensembl" id="ENSLCAP00010015524.1"/>
    </source>
</evidence>
<dbReference type="InterPro" id="IPR036397">
    <property type="entry name" value="RNaseH_sf"/>
</dbReference>
<reference evidence="5" key="2">
    <citation type="submission" date="2025-08" db="UniProtKB">
        <authorList>
            <consortium name="Ensembl"/>
        </authorList>
    </citation>
    <scope>IDENTIFICATION</scope>
</reference>
<dbReference type="PANTHER" id="PTHR37984:SF5">
    <property type="entry name" value="PROTEIN NYNRIN-LIKE"/>
    <property type="match status" value="1"/>
</dbReference>
<dbReference type="InterPro" id="IPR001584">
    <property type="entry name" value="Integrase_cat-core"/>
</dbReference>
<dbReference type="PROSITE" id="PS50013">
    <property type="entry name" value="CHROMO_2"/>
    <property type="match status" value="1"/>
</dbReference>
<accession>A0A4W6CT62</accession>
<comment type="subcellular location">
    <subcellularLocation>
        <location evidence="1">Nucleus</location>
    </subcellularLocation>
</comment>
<evidence type="ECO:0000313" key="6">
    <source>
        <dbReference type="Proteomes" id="UP000314980"/>
    </source>
</evidence>
<evidence type="ECO:0000256" key="2">
    <source>
        <dbReference type="SAM" id="SignalP"/>
    </source>
</evidence>
<feature type="signal peptide" evidence="2">
    <location>
        <begin position="1"/>
        <end position="26"/>
    </location>
</feature>
<feature type="domain" description="Integrase catalytic" evidence="4">
    <location>
        <begin position="49"/>
        <end position="138"/>
    </location>
</feature>
<dbReference type="STRING" id="8187.ENSLCAP00010015524"/>
<name>A0A4W6CT62_LATCA</name>
<dbReference type="Gene3D" id="3.30.420.10">
    <property type="entry name" value="Ribonuclease H-like superfamily/Ribonuclease H"/>
    <property type="match status" value="1"/>
</dbReference>
<dbReference type="Ensembl" id="ENSLCAT00010015852.1">
    <property type="protein sequence ID" value="ENSLCAP00010015524.1"/>
    <property type="gene ID" value="ENSLCAG00010007368.1"/>
</dbReference>
<evidence type="ECO:0000259" key="4">
    <source>
        <dbReference type="PROSITE" id="PS50994"/>
    </source>
</evidence>
<dbReference type="Proteomes" id="UP000314980">
    <property type="component" value="Unassembled WGS sequence"/>
</dbReference>
<dbReference type="InterPro" id="IPR050951">
    <property type="entry name" value="Retrovirus_Pol_polyprotein"/>
</dbReference>
<dbReference type="PROSITE" id="PS50994">
    <property type="entry name" value="INTEGRASE"/>
    <property type="match status" value="1"/>
</dbReference>
<dbReference type="GO" id="GO:0003676">
    <property type="term" value="F:nucleic acid binding"/>
    <property type="evidence" value="ECO:0007669"/>
    <property type="project" value="InterPro"/>
</dbReference>
<dbReference type="InterPro" id="IPR016197">
    <property type="entry name" value="Chromo-like_dom_sf"/>
</dbReference>
<evidence type="ECO:0008006" key="7">
    <source>
        <dbReference type="Google" id="ProtNLM"/>
    </source>
</evidence>
<feature type="chain" id="PRO_5021363378" description="Integrase catalytic domain-containing protein" evidence="2">
    <location>
        <begin position="27"/>
        <end position="362"/>
    </location>
</feature>
<dbReference type="AlphaFoldDB" id="A0A4W6CT62"/>
<sequence length="362" mass="40635">MVTPSSSPSSIAFLNLFILSLSPSSPQPPRQPNSSSPMCFVSMVSPWTADRGPQFTSRVWRAFCRALGATVSLSSGYHPQTNGQTERANQHLESTLRCVCAADPSSWSEQLPWVEYAHNTHTSAATGLSPFEASLGYLPPLFPAQEEEIAVPSVQHHLRRCRRTWRRTRQALLRTTEQNRRTADRHRTLAPQYQIGQSVWLSTRNLPLQATSRKLAPRYIGPFRILEVVNPVVLKLDLPPSMKVHPVFHVSQLKPHLGDPLQPPAPAPPPPQIIDGAPAYTINRLLHVRRRGRGFQYLVDWEGYGPEERSWVPTAAILDPALIREFHATHPDKPAPRVLPSSPYLTCPLFSLPREFFIAVHH</sequence>
<reference evidence="6" key="1">
    <citation type="submission" date="2015-09" db="EMBL/GenBank/DDBJ databases">
        <authorList>
            <person name="Sai Rama Sridatta P."/>
        </authorList>
    </citation>
    <scope>NUCLEOTIDE SEQUENCE [LARGE SCALE GENOMIC DNA]</scope>
</reference>
<dbReference type="InterPro" id="IPR012337">
    <property type="entry name" value="RNaseH-like_sf"/>
</dbReference>
<dbReference type="SUPFAM" id="SSF54160">
    <property type="entry name" value="Chromo domain-like"/>
    <property type="match status" value="1"/>
</dbReference>
<dbReference type="GO" id="GO:0005634">
    <property type="term" value="C:nucleus"/>
    <property type="evidence" value="ECO:0007669"/>
    <property type="project" value="UniProtKB-SubCell"/>
</dbReference>
<keyword evidence="6" id="KW-1185">Reference proteome</keyword>
<dbReference type="Pfam" id="PF24626">
    <property type="entry name" value="SH3_Tf2-1"/>
    <property type="match status" value="1"/>
</dbReference>
<dbReference type="Gene3D" id="2.40.50.40">
    <property type="match status" value="1"/>
</dbReference>
<dbReference type="Pfam" id="PF00385">
    <property type="entry name" value="Chromo"/>
    <property type="match status" value="1"/>
</dbReference>
<dbReference type="GO" id="GO:0015074">
    <property type="term" value="P:DNA integration"/>
    <property type="evidence" value="ECO:0007669"/>
    <property type="project" value="InterPro"/>
</dbReference>
<evidence type="ECO:0000259" key="3">
    <source>
        <dbReference type="PROSITE" id="PS50013"/>
    </source>
</evidence>
<dbReference type="PANTHER" id="PTHR37984">
    <property type="entry name" value="PROTEIN CBG26694"/>
    <property type="match status" value="1"/>
</dbReference>
<feature type="domain" description="Chromo" evidence="3">
    <location>
        <begin position="280"/>
        <end position="338"/>
    </location>
</feature>
<dbReference type="InterPro" id="IPR000953">
    <property type="entry name" value="Chromo/chromo_shadow_dom"/>
</dbReference>
<proteinExistence type="predicted"/>
<organism evidence="5 6">
    <name type="scientific">Lates calcarifer</name>
    <name type="common">Barramundi</name>
    <name type="synonym">Holocentrus calcarifer</name>
    <dbReference type="NCBI Taxonomy" id="8187"/>
    <lineage>
        <taxon>Eukaryota</taxon>
        <taxon>Metazoa</taxon>
        <taxon>Chordata</taxon>
        <taxon>Craniata</taxon>
        <taxon>Vertebrata</taxon>
        <taxon>Euteleostomi</taxon>
        <taxon>Actinopterygii</taxon>
        <taxon>Neopterygii</taxon>
        <taxon>Teleostei</taxon>
        <taxon>Neoteleostei</taxon>
        <taxon>Acanthomorphata</taxon>
        <taxon>Carangaria</taxon>
        <taxon>Carangaria incertae sedis</taxon>
        <taxon>Centropomidae</taxon>
        <taxon>Lates</taxon>
    </lineage>
</organism>